<dbReference type="Proteomes" id="UP000533598">
    <property type="component" value="Unassembled WGS sequence"/>
</dbReference>
<dbReference type="InterPro" id="IPR027381">
    <property type="entry name" value="LytR/CpsA/Psr_C"/>
</dbReference>
<feature type="region of interest" description="Disordered" evidence="1">
    <location>
        <begin position="38"/>
        <end position="110"/>
    </location>
</feature>
<dbReference type="RefSeq" id="WP_185001407.1">
    <property type="nucleotide sequence ID" value="NZ_BAAAUI010000006.1"/>
</dbReference>
<accession>A0A7W7C6H0</accession>
<gene>
    <name evidence="3" type="ORF">HNR67_001550</name>
</gene>
<evidence type="ECO:0000256" key="1">
    <source>
        <dbReference type="SAM" id="MobiDB-lite"/>
    </source>
</evidence>
<feature type="compositionally biased region" description="Pro residues" evidence="1">
    <location>
        <begin position="77"/>
        <end position="108"/>
    </location>
</feature>
<evidence type="ECO:0000259" key="2">
    <source>
        <dbReference type="Pfam" id="PF13399"/>
    </source>
</evidence>
<feature type="compositionally biased region" description="Low complexity" evidence="1">
    <location>
        <begin position="51"/>
        <end position="76"/>
    </location>
</feature>
<sequence>MSSVEPSSASRPLRVAGLAALGVAAVALVLGVVTLFANGSEDPQNGAQPGPSSTTSAEPTQPTTSSEPAPPTSSSAEPPPSTTPSSEPPPSTSAQPPPVTSAQPPPAQPKAAVRVYNNSNIKNLADHAATDLRNAGYPVDEVGNYSSGIIPTTTVYYRPGTDEEAAAKALARNFGIRAEARFDGLKDAKPGLIMIVTREYKAGSGGKDGGNAK</sequence>
<name>A0A7W7C6H0_9PSEU</name>
<comment type="caution">
    <text evidence="3">The sequence shown here is derived from an EMBL/GenBank/DDBJ whole genome shotgun (WGS) entry which is preliminary data.</text>
</comment>
<keyword evidence="4" id="KW-1185">Reference proteome</keyword>
<evidence type="ECO:0000313" key="4">
    <source>
        <dbReference type="Proteomes" id="UP000533598"/>
    </source>
</evidence>
<organism evidence="3 4">
    <name type="scientific">Crossiella cryophila</name>
    <dbReference type="NCBI Taxonomy" id="43355"/>
    <lineage>
        <taxon>Bacteria</taxon>
        <taxon>Bacillati</taxon>
        <taxon>Actinomycetota</taxon>
        <taxon>Actinomycetes</taxon>
        <taxon>Pseudonocardiales</taxon>
        <taxon>Pseudonocardiaceae</taxon>
        <taxon>Crossiella</taxon>
    </lineage>
</organism>
<proteinExistence type="predicted"/>
<dbReference type="Pfam" id="PF13399">
    <property type="entry name" value="LytR_C"/>
    <property type="match status" value="1"/>
</dbReference>
<dbReference type="AlphaFoldDB" id="A0A7W7C6H0"/>
<reference evidence="3 4" key="1">
    <citation type="submission" date="2020-08" db="EMBL/GenBank/DDBJ databases">
        <title>Sequencing the genomes of 1000 actinobacteria strains.</title>
        <authorList>
            <person name="Klenk H.-P."/>
        </authorList>
    </citation>
    <scope>NUCLEOTIDE SEQUENCE [LARGE SCALE GENOMIC DNA]</scope>
    <source>
        <strain evidence="3 4">DSM 44230</strain>
    </source>
</reference>
<protein>
    <submittedName>
        <fullName evidence="3">Type IV secretory pathway VirB10-like protein</fullName>
    </submittedName>
</protein>
<dbReference type="EMBL" id="JACHMH010000001">
    <property type="protein sequence ID" value="MBB4675432.1"/>
    <property type="molecule type" value="Genomic_DNA"/>
</dbReference>
<feature type="domain" description="LytR/CpsA/Psr regulator C-terminal" evidence="2">
    <location>
        <begin position="112"/>
        <end position="181"/>
    </location>
</feature>
<evidence type="ECO:0000313" key="3">
    <source>
        <dbReference type="EMBL" id="MBB4675432.1"/>
    </source>
</evidence>
<dbReference type="Gene3D" id="3.30.70.2390">
    <property type="match status" value="1"/>
</dbReference>